<evidence type="ECO:0000313" key="6">
    <source>
        <dbReference type="EMBL" id="NHN34077.1"/>
    </source>
</evidence>
<dbReference type="Proteomes" id="UP001165962">
    <property type="component" value="Unassembled WGS sequence"/>
</dbReference>
<feature type="domain" description="HTH lysR-type" evidence="5">
    <location>
        <begin position="1"/>
        <end position="58"/>
    </location>
</feature>
<comment type="similarity">
    <text evidence="1">Belongs to the LysR transcriptional regulatory family.</text>
</comment>
<dbReference type="PANTHER" id="PTHR30419">
    <property type="entry name" value="HTH-TYPE TRANSCRIPTIONAL REGULATOR YBHD"/>
    <property type="match status" value="1"/>
</dbReference>
<keyword evidence="2" id="KW-0805">Transcription regulation</keyword>
<dbReference type="InterPro" id="IPR050950">
    <property type="entry name" value="HTH-type_LysR_regulators"/>
</dbReference>
<keyword evidence="3" id="KW-0238">DNA-binding</keyword>
<reference evidence="6" key="1">
    <citation type="submission" date="2020-03" db="EMBL/GenBank/DDBJ databases">
        <title>Draft sequencing of Paenibacilllus sp. S3N08.</title>
        <authorList>
            <person name="Kim D.-U."/>
        </authorList>
    </citation>
    <scope>NUCLEOTIDE SEQUENCE</scope>
    <source>
        <strain evidence="6">S3N08</strain>
    </source>
</reference>
<dbReference type="CDD" id="cd05466">
    <property type="entry name" value="PBP2_LTTR_substrate"/>
    <property type="match status" value="1"/>
</dbReference>
<dbReference type="Gene3D" id="3.40.190.290">
    <property type="match status" value="1"/>
</dbReference>
<dbReference type="InterPro" id="IPR005119">
    <property type="entry name" value="LysR_subst-bd"/>
</dbReference>
<name>A0ABX0JGQ3_9BACL</name>
<keyword evidence="4" id="KW-0804">Transcription</keyword>
<dbReference type="InterPro" id="IPR036390">
    <property type="entry name" value="WH_DNA-bd_sf"/>
</dbReference>
<dbReference type="EMBL" id="JAAOIW010000015">
    <property type="protein sequence ID" value="NHN34077.1"/>
    <property type="molecule type" value="Genomic_DNA"/>
</dbReference>
<dbReference type="SUPFAM" id="SSF53850">
    <property type="entry name" value="Periplasmic binding protein-like II"/>
    <property type="match status" value="1"/>
</dbReference>
<evidence type="ECO:0000259" key="5">
    <source>
        <dbReference type="PROSITE" id="PS50931"/>
    </source>
</evidence>
<evidence type="ECO:0000256" key="1">
    <source>
        <dbReference type="ARBA" id="ARBA00009437"/>
    </source>
</evidence>
<comment type="caution">
    <text evidence="6">The sequence shown here is derived from an EMBL/GenBank/DDBJ whole genome shotgun (WGS) entry which is preliminary data.</text>
</comment>
<dbReference type="SUPFAM" id="SSF46785">
    <property type="entry name" value="Winged helix' DNA-binding domain"/>
    <property type="match status" value="1"/>
</dbReference>
<gene>
    <name evidence="6" type="ORF">G9U52_30105</name>
</gene>
<dbReference type="Gene3D" id="1.10.10.10">
    <property type="entry name" value="Winged helix-like DNA-binding domain superfamily/Winged helix DNA-binding domain"/>
    <property type="match status" value="1"/>
</dbReference>
<evidence type="ECO:0000256" key="4">
    <source>
        <dbReference type="ARBA" id="ARBA00023163"/>
    </source>
</evidence>
<dbReference type="InterPro" id="IPR000847">
    <property type="entry name" value="LysR_HTH_N"/>
</dbReference>
<dbReference type="Pfam" id="PF03466">
    <property type="entry name" value="LysR_substrate"/>
    <property type="match status" value="1"/>
</dbReference>
<accession>A0ABX0JGQ3</accession>
<proteinExistence type="inferred from homology"/>
<organism evidence="6 7">
    <name type="scientific">Paenibacillus agricola</name>
    <dbReference type="NCBI Taxonomy" id="2716264"/>
    <lineage>
        <taxon>Bacteria</taxon>
        <taxon>Bacillati</taxon>
        <taxon>Bacillota</taxon>
        <taxon>Bacilli</taxon>
        <taxon>Bacillales</taxon>
        <taxon>Paenibacillaceae</taxon>
        <taxon>Paenibacillus</taxon>
    </lineage>
</organism>
<dbReference type="InterPro" id="IPR036388">
    <property type="entry name" value="WH-like_DNA-bd_sf"/>
</dbReference>
<dbReference type="PANTHER" id="PTHR30419:SF8">
    <property type="entry name" value="NITROGEN ASSIMILATION TRANSCRIPTIONAL ACTIVATOR-RELATED"/>
    <property type="match status" value="1"/>
</dbReference>
<dbReference type="RefSeq" id="WP_166154659.1">
    <property type="nucleotide sequence ID" value="NZ_JAAOIW010000015.1"/>
</dbReference>
<sequence>MNIDQIITFLGVYHAGSYQKAAEQMYLPQSTISNRIKMMELDLNKLLFIRNKTGIQLTEEGHTFLPYAQRVITTLEEGRQAVEQLHRVQSGKLTVGCNNSFTSALLPYVLANFKTDYPDVSIQVMGCSTREQIRKINYNELRLGVSRYALNIPSLTFINIFQEDVKLIVSKNHPLARRKLVTIEQITAEPFISYELDTLYRKTLEVTFGHLNVAHEIKYESNNLPLLKHWIKEGCGVFLSGGLLFREELLHKQVVSIPIESNPFPFDNVFLVYKKGNLNSLDQLFMQHITNTLQHITV</sequence>
<keyword evidence="7" id="KW-1185">Reference proteome</keyword>
<dbReference type="PROSITE" id="PS50931">
    <property type="entry name" value="HTH_LYSR"/>
    <property type="match status" value="1"/>
</dbReference>
<evidence type="ECO:0000256" key="2">
    <source>
        <dbReference type="ARBA" id="ARBA00023015"/>
    </source>
</evidence>
<dbReference type="Pfam" id="PF00126">
    <property type="entry name" value="HTH_1"/>
    <property type="match status" value="1"/>
</dbReference>
<evidence type="ECO:0000256" key="3">
    <source>
        <dbReference type="ARBA" id="ARBA00023125"/>
    </source>
</evidence>
<protein>
    <submittedName>
        <fullName evidence="6">LysR family transcriptional regulator</fullName>
    </submittedName>
</protein>
<evidence type="ECO:0000313" key="7">
    <source>
        <dbReference type="Proteomes" id="UP001165962"/>
    </source>
</evidence>